<dbReference type="InterPro" id="IPR005653">
    <property type="entry name" value="OstA-like_N"/>
</dbReference>
<evidence type="ECO:0000259" key="2">
    <source>
        <dbReference type="Pfam" id="PF03968"/>
    </source>
</evidence>
<dbReference type="STRING" id="582515.KR51_00008250"/>
<dbReference type="AlphaFoldDB" id="U5DNR6"/>
<keyword evidence="4" id="KW-1185">Reference proteome</keyword>
<feature type="domain" description="Organic solvent tolerance-like N-terminal" evidence="2">
    <location>
        <begin position="118"/>
        <end position="164"/>
    </location>
</feature>
<name>U5DNR6_9CHRO</name>
<proteinExistence type="predicted"/>
<evidence type="ECO:0000313" key="4">
    <source>
        <dbReference type="Proteomes" id="UP000016960"/>
    </source>
</evidence>
<dbReference type="Pfam" id="PF03968">
    <property type="entry name" value="LptD_N"/>
    <property type="match status" value="1"/>
</dbReference>
<sequence length="233" mass="24927">MHPRSSLSKLASNTAATVIGSRPEVRYTGFILIAGMASAQNQVMILLLSRGRYWLLQFLLGGAFVFAAAAQLPAQTPNSVSRTDETGGSITVRSDIQEANSETGIITARGNVQISYPERQLEATAAQVQFYQNERRLVLSGNVYVLQDGNSIRAEVITYLIDEGRIIASPEDLSQVESTYIVTEEQAIAPADGANAGKVDTGDTNTATSDDSPPRVPNPTVPSLESIQDPTAN</sequence>
<feature type="compositionally biased region" description="Polar residues" evidence="1">
    <location>
        <begin position="221"/>
        <end position="233"/>
    </location>
</feature>
<evidence type="ECO:0000256" key="1">
    <source>
        <dbReference type="SAM" id="MobiDB-lite"/>
    </source>
</evidence>
<accession>U5DNR6</accession>
<dbReference type="Gene3D" id="2.60.450.10">
    <property type="entry name" value="Lipopolysaccharide (LPS) transport protein A like domain"/>
    <property type="match status" value="1"/>
</dbReference>
<feature type="region of interest" description="Disordered" evidence="1">
    <location>
        <begin position="189"/>
        <end position="233"/>
    </location>
</feature>
<dbReference type="EMBL" id="ASSJ01000017">
    <property type="protein sequence ID" value="ERN42507.1"/>
    <property type="molecule type" value="Genomic_DNA"/>
</dbReference>
<evidence type="ECO:0000313" key="3">
    <source>
        <dbReference type="EMBL" id="ERN42507.1"/>
    </source>
</evidence>
<dbReference type="InParanoid" id="U5DNR6"/>
<organism evidence="3 4">
    <name type="scientific">Rubidibacter lacunae KORDI 51-2</name>
    <dbReference type="NCBI Taxonomy" id="582515"/>
    <lineage>
        <taxon>Bacteria</taxon>
        <taxon>Bacillati</taxon>
        <taxon>Cyanobacteriota</taxon>
        <taxon>Cyanophyceae</taxon>
        <taxon>Oscillatoriophycideae</taxon>
        <taxon>Chroococcales</taxon>
        <taxon>Aphanothecaceae</taxon>
        <taxon>Rubidibacter</taxon>
    </lineage>
</organism>
<dbReference type="Proteomes" id="UP000016960">
    <property type="component" value="Unassembled WGS sequence"/>
</dbReference>
<dbReference type="eggNOG" id="COG1934">
    <property type="taxonomic scope" value="Bacteria"/>
</dbReference>
<feature type="compositionally biased region" description="Polar residues" evidence="1">
    <location>
        <begin position="202"/>
        <end position="211"/>
    </location>
</feature>
<gene>
    <name evidence="3" type="ORF">KR51_00008250</name>
</gene>
<dbReference type="PATRIC" id="fig|582515.4.peg.922"/>
<reference evidence="3 4" key="1">
    <citation type="submission" date="2013-05" db="EMBL/GenBank/DDBJ databases">
        <title>Draft genome sequence of Rubidibacter lacunae KORDI 51-2.</title>
        <authorList>
            <person name="Choi D.H."/>
            <person name="Noh J.H."/>
            <person name="Kwon K.-K."/>
            <person name="Lee J.-H."/>
            <person name="Ryu J.-Y."/>
        </authorList>
    </citation>
    <scope>NUCLEOTIDE SEQUENCE [LARGE SCALE GENOMIC DNA]</scope>
    <source>
        <strain evidence="3 4">KORDI 51-2</strain>
    </source>
</reference>
<protein>
    <recommendedName>
        <fullName evidence="2">Organic solvent tolerance-like N-terminal domain-containing protein</fullName>
    </recommendedName>
</protein>
<comment type="caution">
    <text evidence="3">The sequence shown here is derived from an EMBL/GenBank/DDBJ whole genome shotgun (WGS) entry which is preliminary data.</text>
</comment>